<dbReference type="Pfam" id="PF13400">
    <property type="entry name" value="Tad"/>
    <property type="match status" value="1"/>
</dbReference>
<evidence type="ECO:0000313" key="4">
    <source>
        <dbReference type="Proteomes" id="UP000257144"/>
    </source>
</evidence>
<evidence type="ECO:0000259" key="2">
    <source>
        <dbReference type="Pfam" id="PF13400"/>
    </source>
</evidence>
<organism evidence="3 4">
    <name type="scientific">Neobacillus piezotolerans</name>
    <dbReference type="NCBI Taxonomy" id="2259171"/>
    <lineage>
        <taxon>Bacteria</taxon>
        <taxon>Bacillati</taxon>
        <taxon>Bacillota</taxon>
        <taxon>Bacilli</taxon>
        <taxon>Bacillales</taxon>
        <taxon>Bacillaceae</taxon>
        <taxon>Neobacillus</taxon>
    </lineage>
</organism>
<keyword evidence="1" id="KW-1133">Transmembrane helix</keyword>
<dbReference type="RefSeq" id="WP_115454135.1">
    <property type="nucleotide sequence ID" value="NZ_QNQT01000019.1"/>
</dbReference>
<evidence type="ECO:0000313" key="3">
    <source>
        <dbReference type="EMBL" id="RDU34753.1"/>
    </source>
</evidence>
<accession>A0A3D8GJX7</accession>
<proteinExistence type="predicted"/>
<dbReference type="EMBL" id="QNQT01000019">
    <property type="protein sequence ID" value="RDU34753.1"/>
    <property type="molecule type" value="Genomic_DNA"/>
</dbReference>
<sequence length="229" mass="25753">MSRVKELLRQEDGNTALFLMGMIGIMMIMFVFVLNLAQVFAVKEQANTTSQQASLAATSVLYNRIWEKIKDHSDVPAPVPVPVPVILETIEEKVDKRIMDLNSDPRFSKFSDNEIRLEAIDQVVTEELDKPQGRIFLKPKIEAELPYALREMEDAARETILANGGNTSEAKLFIKDNQIHVKASNTVEGTAYGKFFGDLNEKLFQESAGPEVKFLEKFSGYEGYEASID</sequence>
<evidence type="ECO:0000256" key="1">
    <source>
        <dbReference type="SAM" id="Phobius"/>
    </source>
</evidence>
<gene>
    <name evidence="3" type="ORF">DRW41_21910</name>
</gene>
<dbReference type="Proteomes" id="UP000257144">
    <property type="component" value="Unassembled WGS sequence"/>
</dbReference>
<feature type="transmembrane region" description="Helical" evidence="1">
    <location>
        <begin position="16"/>
        <end position="37"/>
    </location>
</feature>
<dbReference type="OrthoDB" id="2873457at2"/>
<keyword evidence="4" id="KW-1185">Reference proteome</keyword>
<reference evidence="3 4" key="1">
    <citation type="submission" date="2018-07" db="EMBL/GenBank/DDBJ databases">
        <title>Bacillus sp. YLB-04 draft genome sequence.</title>
        <authorList>
            <person name="Yu L."/>
            <person name="Tang X."/>
        </authorList>
    </citation>
    <scope>NUCLEOTIDE SEQUENCE [LARGE SCALE GENOMIC DNA]</scope>
    <source>
        <strain evidence="3 4">YLB-04</strain>
    </source>
</reference>
<comment type="caution">
    <text evidence="3">The sequence shown here is derived from an EMBL/GenBank/DDBJ whole genome shotgun (WGS) entry which is preliminary data.</text>
</comment>
<keyword evidence="1" id="KW-0812">Transmembrane</keyword>
<protein>
    <recommendedName>
        <fullName evidence="2">Putative Flp pilus-assembly TadG-like N-terminal domain-containing protein</fullName>
    </recommendedName>
</protein>
<dbReference type="InterPro" id="IPR028087">
    <property type="entry name" value="Tad_N"/>
</dbReference>
<keyword evidence="1" id="KW-0472">Membrane</keyword>
<dbReference type="AlphaFoldDB" id="A0A3D8GJX7"/>
<name>A0A3D8GJX7_9BACI</name>
<feature type="domain" description="Putative Flp pilus-assembly TadG-like N-terminal" evidence="2">
    <location>
        <begin position="13"/>
        <end position="57"/>
    </location>
</feature>